<reference evidence="3" key="1">
    <citation type="submission" date="2023-02" db="EMBL/GenBank/DDBJ databases">
        <title>Genome of toxic invasive species Heracleum sosnowskyi carries increased number of genes despite the absence of recent whole-genome duplications.</title>
        <authorList>
            <person name="Schelkunov M."/>
            <person name="Shtratnikova V."/>
            <person name="Makarenko M."/>
            <person name="Klepikova A."/>
            <person name="Omelchenko D."/>
            <person name="Novikova G."/>
            <person name="Obukhova E."/>
            <person name="Bogdanov V."/>
            <person name="Penin A."/>
            <person name="Logacheva M."/>
        </authorList>
    </citation>
    <scope>NUCLEOTIDE SEQUENCE</scope>
    <source>
        <strain evidence="3">Hsosn_3</strain>
        <tissue evidence="3">Leaf</tissue>
    </source>
</reference>
<dbReference type="Proteomes" id="UP001237642">
    <property type="component" value="Unassembled WGS sequence"/>
</dbReference>
<dbReference type="PANTHER" id="PTHR47926:SF347">
    <property type="entry name" value="PENTATRICOPEPTIDE REPEAT-CONTAINING PROTEIN"/>
    <property type="match status" value="1"/>
</dbReference>
<gene>
    <name evidence="3" type="ORF">POM88_054528</name>
</gene>
<dbReference type="InterPro" id="IPR046960">
    <property type="entry name" value="PPR_At4g14850-like_plant"/>
</dbReference>
<reference evidence="3" key="2">
    <citation type="submission" date="2023-05" db="EMBL/GenBank/DDBJ databases">
        <authorList>
            <person name="Schelkunov M.I."/>
        </authorList>
    </citation>
    <scope>NUCLEOTIDE SEQUENCE</scope>
    <source>
        <strain evidence="3">Hsosn_3</strain>
        <tissue evidence="3">Leaf</tissue>
    </source>
</reference>
<evidence type="ECO:0000313" key="3">
    <source>
        <dbReference type="EMBL" id="KAK1351253.1"/>
    </source>
</evidence>
<feature type="repeat" description="PPR" evidence="2">
    <location>
        <begin position="505"/>
        <end position="539"/>
    </location>
</feature>
<dbReference type="PANTHER" id="PTHR47926">
    <property type="entry name" value="PENTATRICOPEPTIDE REPEAT-CONTAINING PROTEIN"/>
    <property type="match status" value="1"/>
</dbReference>
<organism evidence="3 4">
    <name type="scientific">Heracleum sosnowskyi</name>
    <dbReference type="NCBI Taxonomy" id="360622"/>
    <lineage>
        <taxon>Eukaryota</taxon>
        <taxon>Viridiplantae</taxon>
        <taxon>Streptophyta</taxon>
        <taxon>Embryophyta</taxon>
        <taxon>Tracheophyta</taxon>
        <taxon>Spermatophyta</taxon>
        <taxon>Magnoliopsida</taxon>
        <taxon>eudicotyledons</taxon>
        <taxon>Gunneridae</taxon>
        <taxon>Pentapetalae</taxon>
        <taxon>asterids</taxon>
        <taxon>campanulids</taxon>
        <taxon>Apiales</taxon>
        <taxon>Apiaceae</taxon>
        <taxon>Apioideae</taxon>
        <taxon>apioid superclade</taxon>
        <taxon>Tordylieae</taxon>
        <taxon>Tordyliinae</taxon>
        <taxon>Heracleum</taxon>
    </lineage>
</organism>
<dbReference type="FunFam" id="1.25.40.10:FF:000090">
    <property type="entry name" value="Pentatricopeptide repeat-containing protein, chloroplastic"/>
    <property type="match status" value="1"/>
</dbReference>
<sequence>MKRHAQLIKLGLNTNPIFATRLINDYLRSPLSNSVRHAHQLFDEVPNKDTVLWTSLISAYTHSNLPYKALQLFSAMLQQPESTNTPNHFVFATVARAIASCPEQIVLGQCIQAHVIKSGFLPGNVILETSFVDMYVKCHVVECARKVFDEMPSRNLVTWNAMVSGYVQNYMEVQGLNLFCTMKCREFLVPDEFSVATVLTGCAWIQDLVMGMQVHGYVIVGGLESKCMNSIGNMYFCCGEVCSAESVLSGIESDIVSKLIMIRGYASNSRYLDALNYISLEGNIAEILNKDYSIVVPLLNACANLSLTKVGKQVHTFIITSGKAHPDSYLSEDNAIIASTLIDMYCKCRSVYEASKFFKNWYYTREISPWNSIISGYIYNGYIEDARTLMESIPEKNVITWTTMISGYVLIGRPQEGLALLNKMYSVEEKIRVDGNCMTFVVGLEACSQLTDLGRGKQIHAKIIRILDNADTSNVIVGTALVDMYSKSGYMHYAQIVFDMMLDKNVVAWTSIIMGNAVNGLGLRGLETFKQMISTGIQPNEVTFVSVLTACSYCGLVDEGLYYFKLMREKYKLVAREDHYTCLIDMLGRVGRLEDAWNFLKEIDDKHNGSFSVGTVWDALLGACQLHGNVELGILVGKKLLEDKKQGLTTYKTLSNVYAAAQMWNEVHSIRESWRNKGDAALEPGLSRIYANTRGP</sequence>
<proteinExistence type="predicted"/>
<evidence type="ECO:0000313" key="4">
    <source>
        <dbReference type="Proteomes" id="UP001237642"/>
    </source>
</evidence>
<feature type="repeat" description="PPR" evidence="2">
    <location>
        <begin position="397"/>
        <end position="431"/>
    </location>
</feature>
<protein>
    <submittedName>
        <fullName evidence="3">Pentatricopeptide repeat-containing protein</fullName>
    </submittedName>
</protein>
<dbReference type="EMBL" id="JAUIZM010000051">
    <property type="protein sequence ID" value="KAK1351253.1"/>
    <property type="molecule type" value="Genomic_DNA"/>
</dbReference>
<accession>A0AAD8GNJ9</accession>
<dbReference type="NCBIfam" id="TIGR00756">
    <property type="entry name" value="PPR"/>
    <property type="match status" value="2"/>
</dbReference>
<comment type="caution">
    <text evidence="3">The sequence shown here is derived from an EMBL/GenBank/DDBJ whole genome shotgun (WGS) entry which is preliminary data.</text>
</comment>
<keyword evidence="1" id="KW-0677">Repeat</keyword>
<dbReference type="AlphaFoldDB" id="A0AAD8GNJ9"/>
<dbReference type="Pfam" id="PF01535">
    <property type="entry name" value="PPR"/>
    <property type="match status" value="7"/>
</dbReference>
<feature type="repeat" description="PPR" evidence="2">
    <location>
        <begin position="49"/>
        <end position="79"/>
    </location>
</feature>
<dbReference type="PROSITE" id="PS51375">
    <property type="entry name" value="PPR"/>
    <property type="match status" value="3"/>
</dbReference>
<evidence type="ECO:0000256" key="1">
    <source>
        <dbReference type="ARBA" id="ARBA00022737"/>
    </source>
</evidence>
<dbReference type="Pfam" id="PF13812">
    <property type="entry name" value="PPR_3"/>
    <property type="match status" value="1"/>
</dbReference>
<dbReference type="InterPro" id="IPR011990">
    <property type="entry name" value="TPR-like_helical_dom_sf"/>
</dbReference>
<dbReference type="GO" id="GO:0009451">
    <property type="term" value="P:RNA modification"/>
    <property type="evidence" value="ECO:0007669"/>
    <property type="project" value="InterPro"/>
</dbReference>
<dbReference type="InterPro" id="IPR002885">
    <property type="entry name" value="PPR_rpt"/>
</dbReference>
<dbReference type="InterPro" id="IPR046848">
    <property type="entry name" value="E_motif"/>
</dbReference>
<dbReference type="GO" id="GO:0003723">
    <property type="term" value="F:RNA binding"/>
    <property type="evidence" value="ECO:0007669"/>
    <property type="project" value="InterPro"/>
</dbReference>
<name>A0AAD8GNJ9_9APIA</name>
<dbReference type="Pfam" id="PF20431">
    <property type="entry name" value="E_motif"/>
    <property type="match status" value="1"/>
</dbReference>
<dbReference type="Gene3D" id="1.25.40.10">
    <property type="entry name" value="Tetratricopeptide repeat domain"/>
    <property type="match status" value="5"/>
</dbReference>
<keyword evidence="4" id="KW-1185">Reference proteome</keyword>
<evidence type="ECO:0000256" key="2">
    <source>
        <dbReference type="PROSITE-ProRule" id="PRU00708"/>
    </source>
</evidence>